<dbReference type="InterPro" id="IPR032710">
    <property type="entry name" value="NTF2-like_dom_sf"/>
</dbReference>
<accession>A0A098BDU5</accession>
<evidence type="ECO:0000259" key="3">
    <source>
        <dbReference type="Pfam" id="PF26580"/>
    </source>
</evidence>
<evidence type="ECO:0000256" key="2">
    <source>
        <dbReference type="ARBA" id="ARBA00093774"/>
    </source>
</evidence>
<evidence type="ECO:0000313" key="4">
    <source>
        <dbReference type="EMBL" id="CDZ86868.1"/>
    </source>
</evidence>
<keyword evidence="4" id="KW-0449">Lipoprotein</keyword>
<comment type="similarity">
    <text evidence="2">Belongs to the MTB12 family.</text>
</comment>
<dbReference type="InterPro" id="IPR058644">
    <property type="entry name" value="Mtb12-like_C"/>
</dbReference>
<dbReference type="Gene3D" id="3.10.450.50">
    <property type="match status" value="1"/>
</dbReference>
<dbReference type="eggNOG" id="ENOG502ZR64">
    <property type="taxonomic scope" value="Bacteria"/>
</dbReference>
<feature type="domain" description="Low molecular weight antigen MTB12-like C-terminal" evidence="3">
    <location>
        <begin position="56"/>
        <end position="164"/>
    </location>
</feature>
<reference evidence="4 5" key="1">
    <citation type="journal article" date="2014" name="Genome Announc.">
        <title>Draft Genome Sequence of Propane- and Butane-Oxidizing Actinobacterium Rhodococcus ruber IEGM 231.</title>
        <authorList>
            <person name="Ivshina I.B."/>
            <person name="Kuyukina M.S."/>
            <person name="Krivoruchko A.V."/>
            <person name="Barbe V."/>
            <person name="Fischer C."/>
        </authorList>
    </citation>
    <scope>NUCLEOTIDE SEQUENCE [LARGE SCALE GENOMIC DNA]</scope>
</reference>
<dbReference type="Pfam" id="PF26580">
    <property type="entry name" value="Mtb12_C"/>
    <property type="match status" value="1"/>
</dbReference>
<keyword evidence="1" id="KW-0732">Signal</keyword>
<dbReference type="Proteomes" id="UP000042997">
    <property type="component" value="Unassembled WGS sequence"/>
</dbReference>
<evidence type="ECO:0000256" key="1">
    <source>
        <dbReference type="ARBA" id="ARBA00022729"/>
    </source>
</evidence>
<sequence>MTTRTRWAAAAVAATALTALPACATGDSTGAAVQSTAVQSTAVQSTAVQSTAAPSAASAAELDAVLATFFDPAVPAADKTAIVENGAARAALLEQFNGVLAGYPLTADVDTVESVDGDTVTATVQVTGPHGGAPMPMTFEREDGTWHLADESTCQVLAMGSLTCR</sequence>
<dbReference type="AlphaFoldDB" id="A0A098BDU5"/>
<dbReference type="SUPFAM" id="SSF54427">
    <property type="entry name" value="NTF2-like"/>
    <property type="match status" value="1"/>
</dbReference>
<proteinExistence type="inferred from homology"/>
<protein>
    <submittedName>
        <fullName evidence="4">Lipoprotein</fullName>
    </submittedName>
</protein>
<gene>
    <name evidence="4" type="ORF">RHRU231_110043</name>
</gene>
<organism evidence="4 5">
    <name type="scientific">Rhodococcus ruber</name>
    <dbReference type="NCBI Taxonomy" id="1830"/>
    <lineage>
        <taxon>Bacteria</taxon>
        <taxon>Bacillati</taxon>
        <taxon>Actinomycetota</taxon>
        <taxon>Actinomycetes</taxon>
        <taxon>Mycobacteriales</taxon>
        <taxon>Nocardiaceae</taxon>
        <taxon>Rhodococcus</taxon>
    </lineage>
</organism>
<evidence type="ECO:0000313" key="5">
    <source>
        <dbReference type="Proteomes" id="UP000042997"/>
    </source>
</evidence>
<dbReference type="EMBL" id="CCSD01000013">
    <property type="protein sequence ID" value="CDZ86868.1"/>
    <property type="molecule type" value="Genomic_DNA"/>
</dbReference>
<dbReference type="OrthoDB" id="4381452at2"/>
<dbReference type="RefSeq" id="WP_040269747.1">
    <property type="nucleotide sequence ID" value="NZ_CP023714.1"/>
</dbReference>
<name>A0A098BDU5_9NOCA</name>